<organism evidence="3 4">
    <name type="scientific">Scardovia inopinata F0304</name>
    <dbReference type="NCBI Taxonomy" id="641146"/>
    <lineage>
        <taxon>Bacteria</taxon>
        <taxon>Bacillati</taxon>
        <taxon>Actinomycetota</taxon>
        <taxon>Actinomycetes</taxon>
        <taxon>Bifidobacteriales</taxon>
        <taxon>Bifidobacteriaceae</taxon>
        <taxon>Scardovia</taxon>
    </lineage>
</organism>
<evidence type="ECO:0000313" key="3">
    <source>
        <dbReference type="EMBL" id="EFG26034.2"/>
    </source>
</evidence>
<protein>
    <submittedName>
        <fullName evidence="3">Uncharacterized protein</fullName>
    </submittedName>
</protein>
<keyword evidence="2" id="KW-0472">Membrane</keyword>
<sequence>MADGVHETRQCIKLVTIYPPGGFLTTTDDAAVLSALPSGRGNDQNNHKNMSVGSTHGLAFVIMICMVILRYLTVGRGPFSIFTAVAACMVTLVFVYFYPFGRTAQTALPPRLSAVFMVLAGLVSSMVALTPPVWLRIMGIAAAIMVIAAFLVELLRKERRHLIASLSTTLMSGAMGFLASGWGVFPSPRGLGSFWSVHPLFSFCATLLAAVLLIAVMGVSALWVKDENHQLHDRTQRSTDRSAPAQAQPSARTSRRAEPYAWVGLAMIPVMICGLIPLFLAAAQSLL</sequence>
<dbReference type="Proteomes" id="UP000005777">
    <property type="component" value="Unassembled WGS sequence"/>
</dbReference>
<proteinExistence type="predicted"/>
<gene>
    <name evidence="3" type="ORF">HMPREF9020_01106</name>
</gene>
<accession>W5IGG9</accession>
<keyword evidence="2" id="KW-1133">Transmembrane helix</keyword>
<feature type="transmembrane region" description="Helical" evidence="2">
    <location>
        <begin position="55"/>
        <end position="73"/>
    </location>
</feature>
<feature type="transmembrane region" description="Helical" evidence="2">
    <location>
        <begin position="162"/>
        <end position="185"/>
    </location>
</feature>
<reference evidence="3 4" key="1">
    <citation type="submission" date="2012-01" db="EMBL/GenBank/DDBJ databases">
        <title>The Genome Sequence of Scardovia inopinata F0304.</title>
        <authorList>
            <consortium name="The Broad Institute Genome Sequencing Platform"/>
            <person name="Ward D."/>
            <person name="Earl A."/>
            <person name="Feldgarden M."/>
            <person name="Gevers D."/>
            <person name="Young S."/>
            <person name="Zeng Q."/>
            <person name="Koehrsen M."/>
            <person name="Alvarado L."/>
            <person name="Berlin A.M."/>
            <person name="Borenstein D."/>
            <person name="Chapman S.B."/>
            <person name="Chen Z."/>
            <person name="Engels R."/>
            <person name="Freedman E."/>
            <person name="Gellesch M."/>
            <person name="Goldberg J."/>
            <person name="Griggs A."/>
            <person name="Gujja S."/>
            <person name="Heilman E.R."/>
            <person name="Heiman D.I."/>
            <person name="Hepburn T.A."/>
            <person name="Howarth C."/>
            <person name="Jen D."/>
            <person name="Larson L."/>
            <person name="Mehta T."/>
            <person name="Park D."/>
            <person name="Pearson M."/>
            <person name="Richards J."/>
            <person name="Roberts A."/>
            <person name="Saif S."/>
            <person name="Shea T.D."/>
            <person name="Shenoy N."/>
            <person name="Sisk P."/>
            <person name="Stolte C."/>
            <person name="Sykes S.N."/>
            <person name="Walk T."/>
            <person name="White J."/>
            <person name="Yandava C."/>
            <person name="Izard J."/>
            <person name="Baranova O.V."/>
            <person name="Blanton J.M."/>
            <person name="Tanner A.C."/>
            <person name="Dewhirst F."/>
            <person name="Haas B."/>
            <person name="Nusbaum C."/>
            <person name="Birren B."/>
        </authorList>
    </citation>
    <scope>NUCLEOTIDE SEQUENCE [LARGE SCALE GENOMIC DNA]</scope>
    <source>
        <strain evidence="3 4">F0304</strain>
    </source>
</reference>
<feature type="transmembrane region" description="Helical" evidence="2">
    <location>
        <begin position="79"/>
        <end position="100"/>
    </location>
</feature>
<dbReference type="HOGENOM" id="CLU_969407_0_0_11"/>
<evidence type="ECO:0000256" key="1">
    <source>
        <dbReference type="SAM" id="MobiDB-lite"/>
    </source>
</evidence>
<comment type="caution">
    <text evidence="3">The sequence shown here is derived from an EMBL/GenBank/DDBJ whole genome shotgun (WGS) entry which is preliminary data.</text>
</comment>
<keyword evidence="4" id="KW-1185">Reference proteome</keyword>
<feature type="transmembrane region" description="Helical" evidence="2">
    <location>
        <begin position="135"/>
        <end position="155"/>
    </location>
</feature>
<feature type="region of interest" description="Disordered" evidence="1">
    <location>
        <begin position="233"/>
        <end position="253"/>
    </location>
</feature>
<feature type="transmembrane region" description="Helical" evidence="2">
    <location>
        <begin position="200"/>
        <end position="224"/>
    </location>
</feature>
<dbReference type="EMBL" id="ADCX01000007">
    <property type="protein sequence ID" value="EFG26034.2"/>
    <property type="molecule type" value="Genomic_DNA"/>
</dbReference>
<evidence type="ECO:0000256" key="2">
    <source>
        <dbReference type="SAM" id="Phobius"/>
    </source>
</evidence>
<dbReference type="eggNOG" id="ENOG5030MTH">
    <property type="taxonomic scope" value="Bacteria"/>
</dbReference>
<name>W5IGG9_SCAIO</name>
<dbReference type="AlphaFoldDB" id="W5IGG9"/>
<evidence type="ECO:0000313" key="4">
    <source>
        <dbReference type="Proteomes" id="UP000005777"/>
    </source>
</evidence>
<keyword evidence="2" id="KW-0812">Transmembrane</keyword>
<feature type="transmembrane region" description="Helical" evidence="2">
    <location>
        <begin position="260"/>
        <end position="283"/>
    </location>
</feature>
<feature type="transmembrane region" description="Helical" evidence="2">
    <location>
        <begin position="112"/>
        <end position="129"/>
    </location>
</feature>